<name>A0ACB8Y7Y9_ARCLA</name>
<proteinExistence type="predicted"/>
<dbReference type="EMBL" id="CM042059">
    <property type="protein sequence ID" value="KAI3681176.1"/>
    <property type="molecule type" value="Genomic_DNA"/>
</dbReference>
<keyword evidence="2" id="KW-1185">Reference proteome</keyword>
<evidence type="ECO:0000313" key="2">
    <source>
        <dbReference type="Proteomes" id="UP001055879"/>
    </source>
</evidence>
<sequence length="484" mass="56602">MRQRRWFVLLKDYDVRIQYHLGKANVVADALSRKAVGQISSLLVPTQLATEIDRYGLEIYPHNDQSFLSSLIVEPTLISRIKAAQQNDGELWTIHDQIQNGTNSEFRIDDNGILWFRDRLCVPNDNELKEAVLKEAHDSPFSIHPGMTKMYRDLKQTFWWNGMKRDIAEHVSHCLTCQRVKIEHQRSSGLLQSLEIPVWKWEHITMDVVVGLPRTSSNHDSIWVIVDHLTKSAHFLSIRQTWSISKLTGLFQRDIIRLHGTPVYITSDRDPRFTSRFWEGLQKAWGTRLNFSTAFHPQTDGQSERTIQTLEYMLRACALEWNGCWDDYLFLIEFSYNNSWQSSIGMAPYEALYDRKCRSPTYWNEVREKVIEGPELIQVTTEKIEVARQKMKEAQSRQKSYADKHRRHLEFRPGDHVFLKVSPTRGTRRYGIKGKLSPRYIGPFEVLERIGQVAYQLALPPQLSHVHDVFHVSALHGYHYHPYM</sequence>
<reference evidence="1 2" key="2">
    <citation type="journal article" date="2022" name="Mol. Ecol. Resour.">
        <title>The genomes of chicory, endive, great burdock and yacon provide insights into Asteraceae paleo-polyploidization history and plant inulin production.</title>
        <authorList>
            <person name="Fan W."/>
            <person name="Wang S."/>
            <person name="Wang H."/>
            <person name="Wang A."/>
            <person name="Jiang F."/>
            <person name="Liu H."/>
            <person name="Zhao H."/>
            <person name="Xu D."/>
            <person name="Zhang Y."/>
        </authorList>
    </citation>
    <scope>NUCLEOTIDE SEQUENCE [LARGE SCALE GENOMIC DNA]</scope>
    <source>
        <strain evidence="2">cv. Niubang</strain>
    </source>
</reference>
<comment type="caution">
    <text evidence="1">The sequence shown here is derived from an EMBL/GenBank/DDBJ whole genome shotgun (WGS) entry which is preliminary data.</text>
</comment>
<organism evidence="1 2">
    <name type="scientific">Arctium lappa</name>
    <name type="common">Greater burdock</name>
    <name type="synonym">Lappa major</name>
    <dbReference type="NCBI Taxonomy" id="4217"/>
    <lineage>
        <taxon>Eukaryota</taxon>
        <taxon>Viridiplantae</taxon>
        <taxon>Streptophyta</taxon>
        <taxon>Embryophyta</taxon>
        <taxon>Tracheophyta</taxon>
        <taxon>Spermatophyta</taxon>
        <taxon>Magnoliopsida</taxon>
        <taxon>eudicotyledons</taxon>
        <taxon>Gunneridae</taxon>
        <taxon>Pentapetalae</taxon>
        <taxon>asterids</taxon>
        <taxon>campanulids</taxon>
        <taxon>Asterales</taxon>
        <taxon>Asteraceae</taxon>
        <taxon>Carduoideae</taxon>
        <taxon>Cardueae</taxon>
        <taxon>Arctiinae</taxon>
        <taxon>Arctium</taxon>
    </lineage>
</organism>
<protein>
    <submittedName>
        <fullName evidence="1">Uncharacterized protein</fullName>
    </submittedName>
</protein>
<accession>A0ACB8Y7Y9</accession>
<dbReference type="Proteomes" id="UP001055879">
    <property type="component" value="Linkage Group LG13"/>
</dbReference>
<gene>
    <name evidence="1" type="ORF">L6452_35961</name>
</gene>
<reference evidence="2" key="1">
    <citation type="journal article" date="2022" name="Mol. Ecol. Resour.">
        <title>The genomes of chicory, endive, great burdock and yacon provide insights into Asteraceae palaeo-polyploidization history and plant inulin production.</title>
        <authorList>
            <person name="Fan W."/>
            <person name="Wang S."/>
            <person name="Wang H."/>
            <person name="Wang A."/>
            <person name="Jiang F."/>
            <person name="Liu H."/>
            <person name="Zhao H."/>
            <person name="Xu D."/>
            <person name="Zhang Y."/>
        </authorList>
    </citation>
    <scope>NUCLEOTIDE SEQUENCE [LARGE SCALE GENOMIC DNA]</scope>
    <source>
        <strain evidence="2">cv. Niubang</strain>
    </source>
</reference>
<evidence type="ECO:0000313" key="1">
    <source>
        <dbReference type="EMBL" id="KAI3681176.1"/>
    </source>
</evidence>